<evidence type="ECO:0000256" key="2">
    <source>
        <dbReference type="SAM" id="Phobius"/>
    </source>
</evidence>
<feature type="chain" id="PRO_5045787428" description="DUF4352 domain-containing protein" evidence="3">
    <location>
        <begin position="20"/>
        <end position="366"/>
    </location>
</feature>
<feature type="transmembrane region" description="Helical" evidence="2">
    <location>
        <begin position="198"/>
        <end position="221"/>
    </location>
</feature>
<feature type="signal peptide" evidence="3">
    <location>
        <begin position="1"/>
        <end position="19"/>
    </location>
</feature>
<evidence type="ECO:0000313" key="5">
    <source>
        <dbReference type="Proteomes" id="UP000624325"/>
    </source>
</evidence>
<accession>A0ABQ4BX96</accession>
<evidence type="ECO:0008006" key="6">
    <source>
        <dbReference type="Google" id="ProtNLM"/>
    </source>
</evidence>
<protein>
    <recommendedName>
        <fullName evidence="6">DUF4352 domain-containing protein</fullName>
    </recommendedName>
</protein>
<sequence length="366" mass="37542">MLRTALSLALLAPALPVAAAPAAAAQPDASQVDVAVTSTGHRDAEYHVVVRNFTAAPTELSVRQSIPDGAGVTATNPAPGPGGSPGPGSPNEIVWPVRLGPYEATTLTATFTPAHGGTPVSGAACAYVGLAGEPIDCAASVWTPAGPAVLDPQPEPWWRHWWVPVLGMLLVAATVLFVRYGWPRAAARVTALTDRGRAGVAVVTALVLLAGLGVLVVALGLPKLASATSETAQRGPGSGWIGPTSSGALGTPLRENAFEFTAYRFVCVPEGSGQRCTAVVGLTNRSTTPEFWHPHLQRLAVAGDLAVHTDEMATRAANGGRDVFAAPLAPGDQRLAQVSWAIPAGATPTMIELHSGAFANGVRVRV</sequence>
<comment type="caution">
    <text evidence="4">The sequence shown here is derived from an EMBL/GenBank/DDBJ whole genome shotgun (WGS) entry which is preliminary data.</text>
</comment>
<feature type="transmembrane region" description="Helical" evidence="2">
    <location>
        <begin position="161"/>
        <end position="178"/>
    </location>
</feature>
<keyword evidence="2" id="KW-1133">Transmembrane helix</keyword>
<keyword evidence="2" id="KW-0472">Membrane</keyword>
<dbReference type="Proteomes" id="UP000624325">
    <property type="component" value="Unassembled WGS sequence"/>
</dbReference>
<evidence type="ECO:0000256" key="3">
    <source>
        <dbReference type="SAM" id="SignalP"/>
    </source>
</evidence>
<proteinExistence type="predicted"/>
<gene>
    <name evidence="4" type="ORF">Air01nite_07800</name>
</gene>
<reference evidence="4 5" key="1">
    <citation type="submission" date="2021-01" db="EMBL/GenBank/DDBJ databases">
        <title>Whole genome shotgun sequence of Asanoa iriomotensis NBRC 100142.</title>
        <authorList>
            <person name="Komaki H."/>
            <person name="Tamura T."/>
        </authorList>
    </citation>
    <scope>NUCLEOTIDE SEQUENCE [LARGE SCALE GENOMIC DNA]</scope>
    <source>
        <strain evidence="4 5">NBRC 100142</strain>
    </source>
</reference>
<evidence type="ECO:0000313" key="4">
    <source>
        <dbReference type="EMBL" id="GIF54685.1"/>
    </source>
</evidence>
<organism evidence="4 5">
    <name type="scientific">Asanoa iriomotensis</name>
    <dbReference type="NCBI Taxonomy" id="234613"/>
    <lineage>
        <taxon>Bacteria</taxon>
        <taxon>Bacillati</taxon>
        <taxon>Actinomycetota</taxon>
        <taxon>Actinomycetes</taxon>
        <taxon>Micromonosporales</taxon>
        <taxon>Micromonosporaceae</taxon>
        <taxon>Asanoa</taxon>
    </lineage>
</organism>
<feature type="compositionally biased region" description="Pro residues" evidence="1">
    <location>
        <begin position="78"/>
        <end position="88"/>
    </location>
</feature>
<evidence type="ECO:0000256" key="1">
    <source>
        <dbReference type="SAM" id="MobiDB-lite"/>
    </source>
</evidence>
<dbReference type="EMBL" id="BONC01000003">
    <property type="protein sequence ID" value="GIF54685.1"/>
    <property type="molecule type" value="Genomic_DNA"/>
</dbReference>
<dbReference type="RefSeq" id="WP_203700381.1">
    <property type="nucleotide sequence ID" value="NZ_BAAALU010000014.1"/>
</dbReference>
<keyword evidence="5" id="KW-1185">Reference proteome</keyword>
<name>A0ABQ4BX96_9ACTN</name>
<keyword evidence="3" id="KW-0732">Signal</keyword>
<feature type="region of interest" description="Disordered" evidence="1">
    <location>
        <begin position="67"/>
        <end position="92"/>
    </location>
</feature>
<keyword evidence="2" id="KW-0812">Transmembrane</keyword>